<keyword evidence="5 12" id="KW-0999">Mitochondrion inner membrane</keyword>
<evidence type="ECO:0000256" key="10">
    <source>
        <dbReference type="ARBA" id="ARBA00023136"/>
    </source>
</evidence>
<keyword evidence="8" id="KW-0175">Coiled coil</keyword>
<keyword evidence="10 12" id="KW-0472">Membrane</keyword>
<organism evidence="14 15">
    <name type="scientific">Polytolypa hystricis (strain UAMH7299)</name>
    <dbReference type="NCBI Taxonomy" id="1447883"/>
    <lineage>
        <taxon>Eukaryota</taxon>
        <taxon>Fungi</taxon>
        <taxon>Dikarya</taxon>
        <taxon>Ascomycota</taxon>
        <taxon>Pezizomycotina</taxon>
        <taxon>Eurotiomycetes</taxon>
        <taxon>Eurotiomycetidae</taxon>
        <taxon>Onygenales</taxon>
        <taxon>Onygenales incertae sedis</taxon>
        <taxon>Polytolypa</taxon>
    </lineage>
</organism>
<feature type="transmembrane region" description="Helical" evidence="12">
    <location>
        <begin position="495"/>
        <end position="517"/>
    </location>
</feature>
<dbReference type="GO" id="GO:0005743">
    <property type="term" value="C:mitochondrial inner membrane"/>
    <property type="evidence" value="ECO:0007669"/>
    <property type="project" value="UniProtKB-SubCell"/>
</dbReference>
<evidence type="ECO:0000256" key="1">
    <source>
        <dbReference type="ARBA" id="ARBA00004448"/>
    </source>
</evidence>
<dbReference type="OrthoDB" id="5595506at2759"/>
<accession>A0A2B7YYW3</accession>
<reference evidence="14 15" key="1">
    <citation type="submission" date="2017-10" db="EMBL/GenBank/DDBJ databases">
        <title>Comparative genomics in systemic dimorphic fungi from Ajellomycetaceae.</title>
        <authorList>
            <person name="Munoz J.F."/>
            <person name="Mcewen J.G."/>
            <person name="Clay O.K."/>
            <person name="Cuomo C.A."/>
        </authorList>
    </citation>
    <scope>NUCLEOTIDE SEQUENCE [LARGE SCALE GENOMIC DNA]</scope>
    <source>
        <strain evidence="14 15">UAMH7299</strain>
    </source>
</reference>
<keyword evidence="15" id="KW-1185">Reference proteome</keyword>
<evidence type="ECO:0000256" key="9">
    <source>
        <dbReference type="ARBA" id="ARBA00023128"/>
    </source>
</evidence>
<feature type="compositionally biased region" description="Polar residues" evidence="13">
    <location>
        <begin position="67"/>
        <end position="84"/>
    </location>
</feature>
<evidence type="ECO:0000313" key="15">
    <source>
        <dbReference type="Proteomes" id="UP000224634"/>
    </source>
</evidence>
<name>A0A2B7YYW3_POLH7</name>
<feature type="transmembrane region" description="Helical" evidence="12">
    <location>
        <begin position="304"/>
        <end position="324"/>
    </location>
</feature>
<comment type="similarity">
    <text evidence="2 12">Belongs to the SHE9 family.</text>
</comment>
<keyword evidence="7 12" id="KW-1133">Transmembrane helix</keyword>
<evidence type="ECO:0000256" key="6">
    <source>
        <dbReference type="ARBA" id="ARBA00022946"/>
    </source>
</evidence>
<sequence length="520" mass="55976">MQSMTLLLRQFVRAGLGSSNLILTRASSTTTTFPPLRPAPRAIAAARSTGGICARCQFRAQTRLYSTHNDGASSSKGGDKNNNIKGAEDSETPISGRGEGKDDAAPAIHLPGPTVAKPEQSETPTTTTTGTVNTEQTKDGNSLPSQAESRRSDVSKQFTRLMDDLQSNIFTAGQRLNELTGYAAIEKLKQDILAQEELVRSNRARVRAAKDAYSSAINRRSASQREVNELLQRKHAWTPTDLERFTSLYRSDHANERAETDAQDSLARAERDAEEAVARLSKNILSRYHEEQIWSDKIRRMSTWGTWGLMGVNVLLFLVFQVAVEPWRRKRLVKGFEEKVMEALEKEQNIQIVAATTTPGAQHVGPAAAAGVPSPPSTPLAAIEPVSAAVTAELSAVEPTAAAAATATPAEDISSPPPPSLQPDSIMPTLTPTPPPPPTTTATTTTTTIAPTTPPPPLLAFDDNDPSSSTSTDSWRQTLHDLFSDRQISLSQRDLTTVALESAAAGAAVMGVLIAIFRPR</sequence>
<comment type="subunit">
    <text evidence="3 12">Homooligomer.</text>
</comment>
<evidence type="ECO:0000256" key="12">
    <source>
        <dbReference type="RuleBase" id="RU364128"/>
    </source>
</evidence>
<keyword evidence="6 12" id="KW-0809">Transit peptide</keyword>
<evidence type="ECO:0000313" key="14">
    <source>
        <dbReference type="EMBL" id="PGH26866.1"/>
    </source>
</evidence>
<dbReference type="Proteomes" id="UP000224634">
    <property type="component" value="Unassembled WGS sequence"/>
</dbReference>
<feature type="compositionally biased region" description="Low complexity" evidence="13">
    <location>
        <begin position="123"/>
        <end position="135"/>
    </location>
</feature>
<comment type="caution">
    <text evidence="14">The sequence shown here is derived from an EMBL/GenBank/DDBJ whole genome shotgun (WGS) entry which is preliminary data.</text>
</comment>
<evidence type="ECO:0000256" key="2">
    <source>
        <dbReference type="ARBA" id="ARBA00007472"/>
    </source>
</evidence>
<evidence type="ECO:0000256" key="5">
    <source>
        <dbReference type="ARBA" id="ARBA00022792"/>
    </source>
</evidence>
<feature type="compositionally biased region" description="Low complexity" evidence="13">
    <location>
        <begin position="440"/>
        <end position="451"/>
    </location>
</feature>
<evidence type="ECO:0000256" key="11">
    <source>
        <dbReference type="ARBA" id="ARBA00024807"/>
    </source>
</evidence>
<dbReference type="EMBL" id="PDNA01000012">
    <property type="protein sequence ID" value="PGH26866.1"/>
    <property type="molecule type" value="Genomic_DNA"/>
</dbReference>
<protein>
    <recommendedName>
        <fullName evidence="12">Sensitive to high expression protein 9, mitochondrial</fullName>
    </recommendedName>
</protein>
<dbReference type="InterPro" id="IPR008839">
    <property type="entry name" value="MDM33_fungi"/>
</dbReference>
<evidence type="ECO:0000256" key="8">
    <source>
        <dbReference type="ARBA" id="ARBA00023054"/>
    </source>
</evidence>
<keyword evidence="9 12" id="KW-0496">Mitochondrion</keyword>
<comment type="subcellular location">
    <subcellularLocation>
        <location evidence="1 12">Mitochondrion inner membrane</location>
        <topology evidence="1 12">Multi-pass membrane protein</topology>
    </subcellularLocation>
</comment>
<comment type="function">
    <text evidence="11">Required for the maintenance of the structure of the mitochondrial inner membrane. Involved in mitochondrial morphology. Causes growth arrest when highly overexpressed.</text>
</comment>
<dbReference type="PANTHER" id="PTHR31961">
    <property type="entry name" value="SENSITIVE TO HIGH EXPRESSION PROTEIN 9, MITOCHONDRIAL"/>
    <property type="match status" value="1"/>
</dbReference>
<evidence type="ECO:0000256" key="7">
    <source>
        <dbReference type="ARBA" id="ARBA00022989"/>
    </source>
</evidence>
<feature type="region of interest" description="Disordered" evidence="13">
    <location>
        <begin position="402"/>
        <end position="474"/>
    </location>
</feature>
<dbReference type="GO" id="GO:0007007">
    <property type="term" value="P:inner mitochondrial membrane organization"/>
    <property type="evidence" value="ECO:0007669"/>
    <property type="project" value="TreeGrafter"/>
</dbReference>
<dbReference type="AlphaFoldDB" id="A0A2B7YYW3"/>
<keyword evidence="4 12" id="KW-0812">Transmembrane</keyword>
<dbReference type="Pfam" id="PF05546">
    <property type="entry name" value="She9_MDM33"/>
    <property type="match status" value="1"/>
</dbReference>
<feature type="region of interest" description="Disordered" evidence="13">
    <location>
        <begin position="67"/>
        <end position="154"/>
    </location>
</feature>
<gene>
    <name evidence="14" type="ORF">AJ80_01448</name>
</gene>
<dbReference type="PANTHER" id="PTHR31961:SF3">
    <property type="entry name" value="SENSITIVE TO HIGH EXPRESSION PROTEIN 9, MITOCHONDRIAL"/>
    <property type="match status" value="1"/>
</dbReference>
<proteinExistence type="inferred from homology"/>
<evidence type="ECO:0000256" key="4">
    <source>
        <dbReference type="ARBA" id="ARBA00022692"/>
    </source>
</evidence>
<evidence type="ECO:0000256" key="13">
    <source>
        <dbReference type="SAM" id="MobiDB-lite"/>
    </source>
</evidence>
<evidence type="ECO:0000256" key="3">
    <source>
        <dbReference type="ARBA" id="ARBA00011182"/>
    </source>
</evidence>